<dbReference type="RefSeq" id="WP_350715312.1">
    <property type="nucleotide sequence ID" value="NZ_JBEPCO010000002.1"/>
</dbReference>
<dbReference type="EMBL" id="JBEPCV010000030">
    <property type="protein sequence ID" value="MER6907258.1"/>
    <property type="molecule type" value="Genomic_DNA"/>
</dbReference>
<evidence type="ECO:0000313" key="2">
    <source>
        <dbReference type="Proteomes" id="UP001490330"/>
    </source>
</evidence>
<dbReference type="Proteomes" id="UP001490330">
    <property type="component" value="Unassembled WGS sequence"/>
</dbReference>
<gene>
    <name evidence="1" type="ORF">ABT322_26705</name>
</gene>
<accession>A0ABV1VL84</accession>
<comment type="caution">
    <text evidence="1">The sequence shown here is derived from an EMBL/GenBank/DDBJ whole genome shotgun (WGS) entry which is preliminary data.</text>
</comment>
<name>A0ABV1VL84_9ACTN</name>
<reference evidence="1 2" key="1">
    <citation type="submission" date="2024-06" db="EMBL/GenBank/DDBJ databases">
        <title>The Natural Products Discovery Center: Release of the First 8490 Sequenced Strains for Exploring Actinobacteria Biosynthetic Diversity.</title>
        <authorList>
            <person name="Kalkreuter E."/>
            <person name="Kautsar S.A."/>
            <person name="Yang D."/>
            <person name="Bader C.D."/>
            <person name="Teijaro C.N."/>
            <person name="Fluegel L."/>
            <person name="Davis C.M."/>
            <person name="Simpson J.R."/>
            <person name="Lauterbach L."/>
            <person name="Steele A.D."/>
            <person name="Gui C."/>
            <person name="Meng S."/>
            <person name="Li G."/>
            <person name="Viehrig K."/>
            <person name="Ye F."/>
            <person name="Su P."/>
            <person name="Kiefer A.F."/>
            <person name="Nichols A."/>
            <person name="Cepeda A.J."/>
            <person name="Yan W."/>
            <person name="Fan B."/>
            <person name="Jiang Y."/>
            <person name="Adhikari A."/>
            <person name="Zheng C.-J."/>
            <person name="Schuster L."/>
            <person name="Cowan T.M."/>
            <person name="Smanski M.J."/>
            <person name="Chevrette M.G."/>
            <person name="De Carvalho L.P.S."/>
            <person name="Shen B."/>
        </authorList>
    </citation>
    <scope>NUCLEOTIDE SEQUENCE [LARGE SCALE GENOMIC DNA]</scope>
    <source>
        <strain evidence="1 2">NPDC000632</strain>
    </source>
</reference>
<protein>
    <submittedName>
        <fullName evidence="1">Uncharacterized protein</fullName>
    </submittedName>
</protein>
<proteinExistence type="predicted"/>
<organism evidence="1 2">
    <name type="scientific">Streptomyces flaveolus</name>
    <dbReference type="NCBI Taxonomy" id="67297"/>
    <lineage>
        <taxon>Bacteria</taxon>
        <taxon>Bacillati</taxon>
        <taxon>Actinomycetota</taxon>
        <taxon>Actinomycetes</taxon>
        <taxon>Kitasatosporales</taxon>
        <taxon>Streptomycetaceae</taxon>
        <taxon>Streptomyces</taxon>
    </lineage>
</organism>
<sequence length="60" mass="6480">MSGYMTLYQASESRPLAKSAWSMITSVGVARSQTLQINADRSPGISRQHLACLVEELAAP</sequence>
<evidence type="ECO:0000313" key="1">
    <source>
        <dbReference type="EMBL" id="MER6907258.1"/>
    </source>
</evidence>
<keyword evidence="2" id="KW-1185">Reference proteome</keyword>